<dbReference type="Proteomes" id="UP001058660">
    <property type="component" value="Segment"/>
</dbReference>
<evidence type="ECO:0000313" key="2">
    <source>
        <dbReference type="EMBL" id="UVK59086.1"/>
    </source>
</evidence>
<organism evidence="2 3">
    <name type="scientific">Microbacterium phage Cen1621</name>
    <dbReference type="NCBI Taxonomy" id="2965191"/>
    <lineage>
        <taxon>Viruses</taxon>
        <taxon>Duplodnaviria</taxon>
        <taxon>Heunggongvirae</taxon>
        <taxon>Uroviricota</taxon>
        <taxon>Caudoviricetes</taxon>
        <taxon>Casidaviridae</taxon>
        <taxon>Cenunavirus</taxon>
        <taxon>Cenunavirus Cen1621</taxon>
    </lineage>
</organism>
<proteinExistence type="predicted"/>
<gene>
    <name evidence="2" type="primary">71</name>
    <name evidence="2" type="ORF">SEA_CEN1621_71</name>
</gene>
<protein>
    <submittedName>
        <fullName evidence="2">Uncharacterized protein</fullName>
    </submittedName>
</protein>
<accession>A0A9E7QB45</accession>
<name>A0A9E7QB45_9CAUD</name>
<dbReference type="EMBL" id="ON970568">
    <property type="protein sequence ID" value="UVK59086.1"/>
    <property type="molecule type" value="Genomic_DNA"/>
</dbReference>
<keyword evidence="3" id="KW-1185">Reference proteome</keyword>
<evidence type="ECO:0000313" key="3">
    <source>
        <dbReference type="Proteomes" id="UP001058660"/>
    </source>
</evidence>
<evidence type="ECO:0000256" key="1">
    <source>
        <dbReference type="SAM" id="Coils"/>
    </source>
</evidence>
<reference evidence="2" key="1">
    <citation type="submission" date="2022-07" db="EMBL/GenBank/DDBJ databases">
        <authorList>
            <person name="Torres-Arroyo K.M."/>
            <person name="Cardona-Perez A.V."/>
            <person name="Cruz-Vazquez C.O."/>
            <person name="Davila-Rivera B.E."/>
            <person name="Flores-Rivera E.M."/>
            <person name="Morales-Rodriguez J."/>
            <person name="Ramirez-Renta G.M."/>
            <person name="Ramos-Rodriguez C.M."/>
            <person name="Rodriguez-Rivera J.M."/>
            <person name="Toledo-Marrero N."/>
            <person name="Velazquez-Nunez L.D."/>
            <person name="Velez-Alicea A.S."/>
            <person name="Vazquez E."/>
            <person name="Balish M.F."/>
            <person name="Garlena R.A."/>
            <person name="Russell D.A."/>
            <person name="Jacobs-Sera D."/>
            <person name="Hatfull G.F."/>
        </authorList>
    </citation>
    <scope>NUCLEOTIDE SEQUENCE</scope>
</reference>
<feature type="coiled-coil region" evidence="1">
    <location>
        <begin position="46"/>
        <end position="80"/>
    </location>
</feature>
<sequence>MTDTTFSPMPVADLGAQNLGALSPAAILRYGEEDRIAIAAGREVLYQAAEERVEELMLKLENAKREALLAREALDVAQAIASPEEDTRHERRVGDVIVDKAMGVEWLVLGIRAERSFSAPQYLVIRYRVRDERVGDARPAEWIRADHFNLP</sequence>
<keyword evidence="1" id="KW-0175">Coiled coil</keyword>